<dbReference type="PANTHER" id="PTHR36503:SF3">
    <property type="entry name" value="BLR0126 PROTEIN"/>
    <property type="match status" value="1"/>
</dbReference>
<dbReference type="SUPFAM" id="SSF54593">
    <property type="entry name" value="Glyoxalase/Bleomycin resistance protein/Dihydroxybiphenyl dioxygenase"/>
    <property type="match status" value="1"/>
</dbReference>
<reference evidence="2 3" key="1">
    <citation type="submission" date="2018-10" db="EMBL/GenBank/DDBJ databases">
        <title>Phylogenomics of Brevibacillus.</title>
        <authorList>
            <person name="Dunlap C."/>
        </authorList>
    </citation>
    <scope>NUCLEOTIDE SEQUENCE [LARGE SCALE GENOMIC DNA]</scope>
    <source>
        <strain evidence="2 3">JCM 15716</strain>
    </source>
</reference>
<evidence type="ECO:0000313" key="2">
    <source>
        <dbReference type="EMBL" id="RNB90704.1"/>
    </source>
</evidence>
<evidence type="ECO:0000313" key="3">
    <source>
        <dbReference type="Proteomes" id="UP000271031"/>
    </source>
</evidence>
<dbReference type="OrthoDB" id="9796521at2"/>
<protein>
    <submittedName>
        <fullName evidence="2">VOC family protein</fullName>
    </submittedName>
</protein>
<dbReference type="EMBL" id="RHHQ01000007">
    <property type="protein sequence ID" value="RNB90704.1"/>
    <property type="molecule type" value="Genomic_DNA"/>
</dbReference>
<dbReference type="Gene3D" id="3.10.180.10">
    <property type="entry name" value="2,3-Dihydroxybiphenyl 1,2-Dioxygenase, domain 1"/>
    <property type="match status" value="1"/>
</dbReference>
<dbReference type="InterPro" id="IPR029068">
    <property type="entry name" value="Glyas_Bleomycin-R_OHBP_Dase"/>
</dbReference>
<organism evidence="2 3">
    <name type="scientific">Brevibacillus fluminis</name>
    <dbReference type="NCBI Taxonomy" id="511487"/>
    <lineage>
        <taxon>Bacteria</taxon>
        <taxon>Bacillati</taxon>
        <taxon>Bacillota</taxon>
        <taxon>Bacilli</taxon>
        <taxon>Bacillales</taxon>
        <taxon>Paenibacillaceae</taxon>
        <taxon>Brevibacillus</taxon>
    </lineage>
</organism>
<dbReference type="Proteomes" id="UP000271031">
    <property type="component" value="Unassembled WGS sequence"/>
</dbReference>
<dbReference type="AlphaFoldDB" id="A0A3M8DS37"/>
<keyword evidence="3" id="KW-1185">Reference proteome</keyword>
<comment type="caution">
    <text evidence="2">The sequence shown here is derived from an EMBL/GenBank/DDBJ whole genome shotgun (WGS) entry which is preliminary data.</text>
</comment>
<dbReference type="InterPro" id="IPR004360">
    <property type="entry name" value="Glyas_Fos-R_dOase_dom"/>
</dbReference>
<evidence type="ECO:0000259" key="1">
    <source>
        <dbReference type="PROSITE" id="PS51819"/>
    </source>
</evidence>
<dbReference type="InterPro" id="IPR037523">
    <property type="entry name" value="VOC_core"/>
</dbReference>
<dbReference type="Pfam" id="PF00903">
    <property type="entry name" value="Glyoxalase"/>
    <property type="match status" value="1"/>
</dbReference>
<gene>
    <name evidence="2" type="ORF">EDM56_09450</name>
</gene>
<sequence length="133" mass="14697">MRSLGSLNVDVVTLFVEDLQKVKVFYQDVFGFSAVYEDDVSAVYKFGNMSINLLEISEAYDLLCPGKVATRESGSRFQFTIGVDDVDAVCNELSTRGIALLNGPVDRPWGVRTAAFTDPAGHVWEIAQQLTLR</sequence>
<accession>A0A3M8DS37</accession>
<dbReference type="PANTHER" id="PTHR36503">
    <property type="entry name" value="BLR2520 PROTEIN"/>
    <property type="match status" value="1"/>
</dbReference>
<dbReference type="PROSITE" id="PS51819">
    <property type="entry name" value="VOC"/>
    <property type="match status" value="1"/>
</dbReference>
<name>A0A3M8DS37_9BACL</name>
<feature type="domain" description="VOC" evidence="1">
    <location>
        <begin position="8"/>
        <end position="129"/>
    </location>
</feature>
<proteinExistence type="predicted"/>
<dbReference type="RefSeq" id="WP_122917631.1">
    <property type="nucleotide sequence ID" value="NZ_RHHQ01000007.1"/>
</dbReference>